<organism evidence="1 2">
    <name type="scientific">Eumeta variegata</name>
    <name type="common">Bagworm moth</name>
    <name type="synonym">Eumeta japonica</name>
    <dbReference type="NCBI Taxonomy" id="151549"/>
    <lineage>
        <taxon>Eukaryota</taxon>
        <taxon>Metazoa</taxon>
        <taxon>Ecdysozoa</taxon>
        <taxon>Arthropoda</taxon>
        <taxon>Hexapoda</taxon>
        <taxon>Insecta</taxon>
        <taxon>Pterygota</taxon>
        <taxon>Neoptera</taxon>
        <taxon>Endopterygota</taxon>
        <taxon>Lepidoptera</taxon>
        <taxon>Glossata</taxon>
        <taxon>Ditrysia</taxon>
        <taxon>Tineoidea</taxon>
        <taxon>Psychidae</taxon>
        <taxon>Oiketicinae</taxon>
        <taxon>Eumeta</taxon>
    </lineage>
</organism>
<dbReference type="AlphaFoldDB" id="A0A4C1TB93"/>
<keyword evidence="2" id="KW-1185">Reference proteome</keyword>
<accession>A0A4C1TB93</accession>
<evidence type="ECO:0000313" key="1">
    <source>
        <dbReference type="EMBL" id="GBP10581.1"/>
    </source>
</evidence>
<reference evidence="1 2" key="1">
    <citation type="journal article" date="2019" name="Commun. Biol.">
        <title>The bagworm genome reveals a unique fibroin gene that provides high tensile strength.</title>
        <authorList>
            <person name="Kono N."/>
            <person name="Nakamura H."/>
            <person name="Ohtoshi R."/>
            <person name="Tomita M."/>
            <person name="Numata K."/>
            <person name="Arakawa K."/>
        </authorList>
    </citation>
    <scope>NUCLEOTIDE SEQUENCE [LARGE SCALE GENOMIC DNA]</scope>
</reference>
<evidence type="ECO:0000313" key="2">
    <source>
        <dbReference type="Proteomes" id="UP000299102"/>
    </source>
</evidence>
<protein>
    <submittedName>
        <fullName evidence="1">Uncharacterized protein</fullName>
    </submittedName>
</protein>
<dbReference type="Proteomes" id="UP000299102">
    <property type="component" value="Unassembled WGS sequence"/>
</dbReference>
<proteinExistence type="predicted"/>
<sequence>MIEVKNEEWSNLMEDISPTHQAFWKVTRILKSEGYLPTPPWKKPDSSLAVDDQEKAKYIADNIELQCSHTLPPHDSQHITLIEEEVHHKTSLDPLDDLFPVSLHEFQKLLWESKAKKAPGLKALVTKLLNGFP</sequence>
<dbReference type="EMBL" id="BGZK01004727">
    <property type="protein sequence ID" value="GBP10581.1"/>
    <property type="molecule type" value="Genomic_DNA"/>
</dbReference>
<name>A0A4C1TB93_EUMVA</name>
<gene>
    <name evidence="1" type="ORF">EVAR_69948_1</name>
</gene>
<comment type="caution">
    <text evidence="1">The sequence shown here is derived from an EMBL/GenBank/DDBJ whole genome shotgun (WGS) entry which is preliminary data.</text>
</comment>
<dbReference type="OrthoDB" id="411871at2759"/>